<evidence type="ECO:0000256" key="2">
    <source>
        <dbReference type="ARBA" id="ARBA00022741"/>
    </source>
</evidence>
<dbReference type="InterPro" id="IPR027417">
    <property type="entry name" value="P-loop_NTPase"/>
</dbReference>
<accession>A0A409W8J4</accession>
<keyword evidence="5" id="KW-1185">Reference proteome</keyword>
<reference evidence="4 5" key="1">
    <citation type="journal article" date="2018" name="Evol. Lett.">
        <title>Horizontal gene cluster transfer increased hallucinogenic mushroom diversity.</title>
        <authorList>
            <person name="Reynolds H.T."/>
            <person name="Vijayakumar V."/>
            <person name="Gluck-Thaler E."/>
            <person name="Korotkin H.B."/>
            <person name="Matheny P.B."/>
            <person name="Slot J.C."/>
        </authorList>
    </citation>
    <scope>NUCLEOTIDE SEQUENCE [LARGE SCALE GENOMIC DNA]</scope>
    <source>
        <strain evidence="4 5">2629</strain>
    </source>
</reference>
<comment type="caution">
    <text evidence="4">The sequence shown here is derived from an EMBL/GenBank/DDBJ whole genome shotgun (WGS) entry which is preliminary data.</text>
</comment>
<keyword evidence="2" id="KW-0547">Nucleotide-binding</keyword>
<keyword evidence="3" id="KW-0342">GTP-binding</keyword>
<protein>
    <submittedName>
        <fullName evidence="4">Uncharacterized protein</fullName>
    </submittedName>
</protein>
<dbReference type="SMART" id="SM00174">
    <property type="entry name" value="RHO"/>
    <property type="match status" value="1"/>
</dbReference>
<evidence type="ECO:0000313" key="5">
    <source>
        <dbReference type="Proteomes" id="UP000284842"/>
    </source>
</evidence>
<dbReference type="Gene3D" id="3.40.50.300">
    <property type="entry name" value="P-loop containing nucleotide triphosphate hydrolases"/>
    <property type="match status" value="1"/>
</dbReference>
<dbReference type="GO" id="GO:0005525">
    <property type="term" value="F:GTP binding"/>
    <property type="evidence" value="ECO:0007669"/>
    <property type="project" value="UniProtKB-KW"/>
</dbReference>
<dbReference type="InterPro" id="IPR003578">
    <property type="entry name" value="Small_GTPase_Rho"/>
</dbReference>
<dbReference type="OrthoDB" id="8830751at2759"/>
<evidence type="ECO:0000256" key="3">
    <source>
        <dbReference type="ARBA" id="ARBA00023134"/>
    </source>
</evidence>
<name>A0A409W8J4_9AGAR</name>
<keyword evidence="1" id="KW-0488">Methylation</keyword>
<dbReference type="AlphaFoldDB" id="A0A409W8J4"/>
<dbReference type="STRING" id="181874.A0A409W8J4"/>
<evidence type="ECO:0000313" key="4">
    <source>
        <dbReference type="EMBL" id="PPQ74763.1"/>
    </source>
</evidence>
<dbReference type="SUPFAM" id="SSF52540">
    <property type="entry name" value="P-loop containing nucleoside triphosphate hydrolases"/>
    <property type="match status" value="1"/>
</dbReference>
<dbReference type="GO" id="GO:0007264">
    <property type="term" value="P:small GTPase-mediated signal transduction"/>
    <property type="evidence" value="ECO:0007669"/>
    <property type="project" value="InterPro"/>
</dbReference>
<dbReference type="InterPro" id="IPR001806">
    <property type="entry name" value="Small_GTPase"/>
</dbReference>
<dbReference type="Pfam" id="PF00071">
    <property type="entry name" value="Ras"/>
    <property type="match status" value="1"/>
</dbReference>
<dbReference type="PROSITE" id="PS51420">
    <property type="entry name" value="RHO"/>
    <property type="match status" value="1"/>
</dbReference>
<dbReference type="PRINTS" id="PR00449">
    <property type="entry name" value="RASTRNSFRMNG"/>
</dbReference>
<dbReference type="Proteomes" id="UP000284842">
    <property type="component" value="Unassembled WGS sequence"/>
</dbReference>
<dbReference type="GO" id="GO:0003924">
    <property type="term" value="F:GTPase activity"/>
    <property type="evidence" value="ECO:0007669"/>
    <property type="project" value="InterPro"/>
</dbReference>
<sequence length="163" mass="18426">MPTTLDHYQADLEVDGKHIQLLLCDTPGIEELDNVLHMMYPESHVIVLCFSVVVPYALSNIKEKWISEVRRFCPGVPIILVGCQTDLRHDPSEIEELRRTNERPITFEEGVIFAQEIGATRYLECSAKMGVGVHEVFRHAARASLLNSPGDLDEPNKSRCIIQ</sequence>
<dbReference type="PROSITE" id="PS51419">
    <property type="entry name" value="RAB"/>
    <property type="match status" value="1"/>
</dbReference>
<organism evidence="4 5">
    <name type="scientific">Panaeolus cyanescens</name>
    <dbReference type="NCBI Taxonomy" id="181874"/>
    <lineage>
        <taxon>Eukaryota</taxon>
        <taxon>Fungi</taxon>
        <taxon>Dikarya</taxon>
        <taxon>Basidiomycota</taxon>
        <taxon>Agaricomycotina</taxon>
        <taxon>Agaricomycetes</taxon>
        <taxon>Agaricomycetidae</taxon>
        <taxon>Agaricales</taxon>
        <taxon>Agaricineae</taxon>
        <taxon>Galeropsidaceae</taxon>
        <taxon>Panaeolus</taxon>
    </lineage>
</organism>
<dbReference type="PANTHER" id="PTHR24072">
    <property type="entry name" value="RHO FAMILY GTPASE"/>
    <property type="match status" value="1"/>
</dbReference>
<dbReference type="InParanoid" id="A0A409W8J4"/>
<dbReference type="NCBIfam" id="TIGR00231">
    <property type="entry name" value="small_GTP"/>
    <property type="match status" value="1"/>
</dbReference>
<dbReference type="SMART" id="SM00175">
    <property type="entry name" value="RAB"/>
    <property type="match status" value="1"/>
</dbReference>
<gene>
    <name evidence="4" type="ORF">CVT24_003188</name>
</gene>
<proteinExistence type="predicted"/>
<dbReference type="EMBL" id="NHTK01005728">
    <property type="protein sequence ID" value="PPQ74763.1"/>
    <property type="molecule type" value="Genomic_DNA"/>
</dbReference>
<evidence type="ECO:0000256" key="1">
    <source>
        <dbReference type="ARBA" id="ARBA00022481"/>
    </source>
</evidence>
<dbReference type="InterPro" id="IPR005225">
    <property type="entry name" value="Small_GTP-bd"/>
</dbReference>
<dbReference type="SMART" id="SM00173">
    <property type="entry name" value="RAS"/>
    <property type="match status" value="1"/>
</dbReference>